<dbReference type="GO" id="GO:0003700">
    <property type="term" value="F:DNA-binding transcription factor activity"/>
    <property type="evidence" value="ECO:0000318"/>
    <property type="project" value="GO_Central"/>
</dbReference>
<dbReference type="PANTHER" id="PTHR31945:SF27">
    <property type="entry name" value="TRANSCRIPTION FACTOR BHLH35-LIKE PROTEIN"/>
    <property type="match status" value="1"/>
</dbReference>
<dbReference type="AlphaFoldDB" id="B9S8C7"/>
<feature type="domain" description="Plant bHLH transcription factor ACT-like" evidence="3">
    <location>
        <begin position="78"/>
        <end position="153"/>
    </location>
</feature>
<dbReference type="eggNOG" id="ENOG502S39T">
    <property type="taxonomic scope" value="Eukaryota"/>
</dbReference>
<dbReference type="STRING" id="3988.B9S8C7"/>
<dbReference type="InterPro" id="IPR054502">
    <property type="entry name" value="bHLH-TF_ACT-like_plant"/>
</dbReference>
<evidence type="ECO:0000256" key="2">
    <source>
        <dbReference type="ARBA" id="ARBA00023242"/>
    </source>
</evidence>
<keyword evidence="2" id="KW-0539">Nucleus</keyword>
<proteinExistence type="predicted"/>
<evidence type="ECO:0000313" key="5">
    <source>
        <dbReference type="Proteomes" id="UP000008311"/>
    </source>
</evidence>
<dbReference type="GO" id="GO:0043565">
    <property type="term" value="F:sequence-specific DNA binding"/>
    <property type="evidence" value="ECO:0000318"/>
    <property type="project" value="GO_Central"/>
</dbReference>
<dbReference type="EMBL" id="EQ973891">
    <property type="protein sequence ID" value="EEF40104.1"/>
    <property type="molecule type" value="Genomic_DNA"/>
</dbReference>
<dbReference type="InterPro" id="IPR051358">
    <property type="entry name" value="TF_AMS/ICE1/BHLH6-like"/>
</dbReference>
<dbReference type="Proteomes" id="UP000008311">
    <property type="component" value="Unassembled WGS sequence"/>
</dbReference>
<evidence type="ECO:0000313" key="4">
    <source>
        <dbReference type="EMBL" id="EEF40104.1"/>
    </source>
</evidence>
<sequence>MVSGVQRRMVLRNKLHILRTLTCSKSVKRNCIIADAVLYIYKLSLKVEAIKRELSNLNAIKSEYLRLMKQVQCLPKREVKVEKAGKGFLVRVICEKGGGKLVPILEAFEKMGLIVLNAKVSCNFYFGLEAIVVAEEQHALDVNNVTQEILEAIDR</sequence>
<dbReference type="GO" id="GO:0005634">
    <property type="term" value="C:nucleus"/>
    <property type="evidence" value="ECO:0000318"/>
    <property type="project" value="GO_Central"/>
</dbReference>
<name>B9S8C7_RICCO</name>
<dbReference type="OrthoDB" id="1057417at2759"/>
<gene>
    <name evidence="4" type="ORF">RCOM_1250590</name>
</gene>
<reference evidence="5" key="1">
    <citation type="journal article" date="2010" name="Nat. Biotechnol.">
        <title>Draft genome sequence of the oilseed species Ricinus communis.</title>
        <authorList>
            <person name="Chan A.P."/>
            <person name="Crabtree J."/>
            <person name="Zhao Q."/>
            <person name="Lorenzi H."/>
            <person name="Orvis J."/>
            <person name="Puiu D."/>
            <person name="Melake-Berhan A."/>
            <person name="Jones K.M."/>
            <person name="Redman J."/>
            <person name="Chen G."/>
            <person name="Cahoon E.B."/>
            <person name="Gedil M."/>
            <person name="Stanke M."/>
            <person name="Haas B.J."/>
            <person name="Wortman J.R."/>
            <person name="Fraser-Liggett C.M."/>
            <person name="Ravel J."/>
            <person name="Rabinowicz P.D."/>
        </authorList>
    </citation>
    <scope>NUCLEOTIDE SEQUENCE [LARGE SCALE GENOMIC DNA]</scope>
    <source>
        <strain evidence="5">cv. Hale</strain>
    </source>
</reference>
<dbReference type="OMA" id="EMCLNVQ"/>
<comment type="subcellular location">
    <subcellularLocation>
        <location evidence="1">Nucleus</location>
    </subcellularLocation>
</comment>
<dbReference type="PANTHER" id="PTHR31945">
    <property type="entry name" value="TRANSCRIPTION FACTOR SCREAM2-RELATED"/>
    <property type="match status" value="1"/>
</dbReference>
<evidence type="ECO:0000256" key="1">
    <source>
        <dbReference type="ARBA" id="ARBA00004123"/>
    </source>
</evidence>
<evidence type="ECO:0000259" key="3">
    <source>
        <dbReference type="Pfam" id="PF22754"/>
    </source>
</evidence>
<protein>
    <recommendedName>
        <fullName evidence="3">Plant bHLH transcription factor ACT-like domain-containing protein</fullName>
    </recommendedName>
</protein>
<accession>B9S8C7</accession>
<organism evidence="4 5">
    <name type="scientific">Ricinus communis</name>
    <name type="common">Castor bean</name>
    <dbReference type="NCBI Taxonomy" id="3988"/>
    <lineage>
        <taxon>Eukaryota</taxon>
        <taxon>Viridiplantae</taxon>
        <taxon>Streptophyta</taxon>
        <taxon>Embryophyta</taxon>
        <taxon>Tracheophyta</taxon>
        <taxon>Spermatophyta</taxon>
        <taxon>Magnoliopsida</taxon>
        <taxon>eudicotyledons</taxon>
        <taxon>Gunneridae</taxon>
        <taxon>Pentapetalae</taxon>
        <taxon>rosids</taxon>
        <taxon>fabids</taxon>
        <taxon>Malpighiales</taxon>
        <taxon>Euphorbiaceae</taxon>
        <taxon>Acalyphoideae</taxon>
        <taxon>Acalypheae</taxon>
        <taxon>Ricinus</taxon>
    </lineage>
</organism>
<dbReference type="InParanoid" id="B9S8C7"/>
<dbReference type="GO" id="GO:0006355">
    <property type="term" value="P:regulation of DNA-templated transcription"/>
    <property type="evidence" value="ECO:0000318"/>
    <property type="project" value="GO_Central"/>
</dbReference>
<dbReference type="KEGG" id="rcu:8275168"/>
<dbReference type="Pfam" id="PF22754">
    <property type="entry name" value="bHLH-TF_ACT-like_plant"/>
    <property type="match status" value="1"/>
</dbReference>
<keyword evidence="5" id="KW-1185">Reference proteome</keyword>